<name>A0AAN7SV96_9EURO</name>
<gene>
    <name evidence="2" type="ORF">LTR05_007528</name>
</gene>
<sequence>MSSFFNKAKEMLGSTGSSSSHSTTNNTTGAPQQKDDYVDKGFAAISKQFGFKGSKEQNERITDAGRSFYEKQTGKKVSSNVCIPCSDEVLLDDEANLLF</sequence>
<evidence type="ECO:0000313" key="2">
    <source>
        <dbReference type="EMBL" id="KAK5082381.1"/>
    </source>
</evidence>
<evidence type="ECO:0000256" key="1">
    <source>
        <dbReference type="SAM" id="MobiDB-lite"/>
    </source>
</evidence>
<dbReference type="Proteomes" id="UP001309876">
    <property type="component" value="Unassembled WGS sequence"/>
</dbReference>
<feature type="compositionally biased region" description="Low complexity" evidence="1">
    <location>
        <begin position="13"/>
        <end position="29"/>
    </location>
</feature>
<organism evidence="2 3">
    <name type="scientific">Lithohypha guttulata</name>
    <dbReference type="NCBI Taxonomy" id="1690604"/>
    <lineage>
        <taxon>Eukaryota</taxon>
        <taxon>Fungi</taxon>
        <taxon>Dikarya</taxon>
        <taxon>Ascomycota</taxon>
        <taxon>Pezizomycotina</taxon>
        <taxon>Eurotiomycetes</taxon>
        <taxon>Chaetothyriomycetidae</taxon>
        <taxon>Chaetothyriales</taxon>
        <taxon>Trichomeriaceae</taxon>
        <taxon>Lithohypha</taxon>
    </lineage>
</organism>
<dbReference type="AlphaFoldDB" id="A0AAN7SV96"/>
<evidence type="ECO:0000313" key="3">
    <source>
        <dbReference type="Proteomes" id="UP001309876"/>
    </source>
</evidence>
<feature type="region of interest" description="Disordered" evidence="1">
    <location>
        <begin position="1"/>
        <end position="37"/>
    </location>
</feature>
<comment type="caution">
    <text evidence="2">The sequence shown here is derived from an EMBL/GenBank/DDBJ whole genome shotgun (WGS) entry which is preliminary data.</text>
</comment>
<reference evidence="2 3" key="1">
    <citation type="submission" date="2023-08" db="EMBL/GenBank/DDBJ databases">
        <title>Black Yeasts Isolated from many extreme environments.</title>
        <authorList>
            <person name="Coleine C."/>
            <person name="Stajich J.E."/>
            <person name="Selbmann L."/>
        </authorList>
    </citation>
    <scope>NUCLEOTIDE SEQUENCE [LARGE SCALE GENOMIC DNA]</scope>
    <source>
        <strain evidence="2 3">CCFEE 5910</strain>
    </source>
</reference>
<dbReference type="EMBL" id="JAVRRJ010000008">
    <property type="protein sequence ID" value="KAK5082381.1"/>
    <property type="molecule type" value="Genomic_DNA"/>
</dbReference>
<accession>A0AAN7SV96</accession>
<proteinExistence type="predicted"/>
<keyword evidence="3" id="KW-1185">Reference proteome</keyword>
<protein>
    <submittedName>
        <fullName evidence="2">Uncharacterized protein</fullName>
    </submittedName>
</protein>